<comment type="cofactor">
    <cofactor evidence="1">
        <name>pyridoxal 5'-phosphate</name>
        <dbReference type="ChEBI" id="CHEBI:597326"/>
    </cofactor>
</comment>
<evidence type="ECO:0000256" key="6">
    <source>
        <dbReference type="ARBA" id="ARBA00029440"/>
    </source>
</evidence>
<dbReference type="InterPro" id="IPR036052">
    <property type="entry name" value="TrpB-like_PALP_sf"/>
</dbReference>
<evidence type="ECO:0000256" key="4">
    <source>
        <dbReference type="ARBA" id="ARBA00022898"/>
    </source>
</evidence>
<keyword evidence="4" id="KW-0663">Pyridoxal phosphate</keyword>
<dbReference type="PROSITE" id="PS00901">
    <property type="entry name" value="CYS_SYNTHASE"/>
    <property type="match status" value="1"/>
</dbReference>
<accession>A0AAC8ZU44</accession>
<dbReference type="Proteomes" id="UP000069935">
    <property type="component" value="Chromosome 1"/>
</dbReference>
<dbReference type="FunFam" id="3.40.50.1100:FF:000011">
    <property type="entry name" value="Cysteine synthase (o-acetylserine)"/>
    <property type="match status" value="1"/>
</dbReference>
<dbReference type="SUPFAM" id="SSF53686">
    <property type="entry name" value="Tryptophan synthase beta subunit-like PLP-dependent enzymes"/>
    <property type="match status" value="1"/>
</dbReference>
<comment type="pathway">
    <text evidence="6">Amino-acid biosynthesis.</text>
</comment>
<gene>
    <name evidence="8" type="ORF">AL072_13255</name>
</gene>
<evidence type="ECO:0000313" key="8">
    <source>
        <dbReference type="EMBL" id="ALG71722.1"/>
    </source>
</evidence>
<reference evidence="8 9" key="2">
    <citation type="journal article" date="2016" name="Genome Announc.">
        <title>Complete Genome Sequence of a Strain of Azospirillum thiophilum Isolated from a Sulfide Spring.</title>
        <authorList>
            <person name="Fomenkov A."/>
            <person name="Vincze T."/>
            <person name="Grabovich M."/>
            <person name="Anton B.P."/>
            <person name="Dubinina G."/>
            <person name="Orlova M."/>
            <person name="Belousova E."/>
            <person name="Roberts R.J."/>
        </authorList>
    </citation>
    <scope>NUCLEOTIDE SEQUENCE [LARGE SCALE GENOMIC DNA]</scope>
    <source>
        <strain evidence="8 9">BV-S</strain>
    </source>
</reference>
<evidence type="ECO:0000256" key="1">
    <source>
        <dbReference type="ARBA" id="ARBA00001933"/>
    </source>
</evidence>
<dbReference type="AlphaFoldDB" id="A0AAC8ZU44"/>
<keyword evidence="5" id="KW-0809">Transit peptide</keyword>
<evidence type="ECO:0000256" key="2">
    <source>
        <dbReference type="ARBA" id="ARBA00022605"/>
    </source>
</evidence>
<sequence>MDIRNGFIGAIGNTPLIRLEGPSKETGCEILGKAEFLNPGGSVKDRAALAIVRDAEQRGLLRPGGTIVEGTAGNTGIGLALVGNALGYRTVIVMPETQSQEKKDMLRLIGADLRLVPAVPYSNPDNYVRYSGRLAEELAKTEPNGAIWANQFDNTANREGHRLTTGPEIWEQTGGKVDAFTCAVGSGGTLAGVALALKERNPGIRITLADPMGAALFSYYTTGELKSEGSSITEGIGQGRITANLEDAPIDGALRIPDEEALPIIFDLIKTQGLVLGGSSGINIAAAVRVARDLGPGHTVVTILCDGGQRYQSKLFNPDFLREKTLPVPDWLA</sequence>
<dbReference type="InterPro" id="IPR001926">
    <property type="entry name" value="TrpB-like_PALP"/>
</dbReference>
<dbReference type="PANTHER" id="PTHR10314">
    <property type="entry name" value="CYSTATHIONINE BETA-SYNTHASE"/>
    <property type="match status" value="1"/>
</dbReference>
<protein>
    <submittedName>
        <fullName evidence="8">Cysteine synthase</fullName>
    </submittedName>
</protein>
<dbReference type="Gene3D" id="3.40.50.1100">
    <property type="match status" value="2"/>
</dbReference>
<dbReference type="EMBL" id="CP012401">
    <property type="protein sequence ID" value="ALG71722.1"/>
    <property type="molecule type" value="Genomic_DNA"/>
</dbReference>
<dbReference type="KEGG" id="ati:AL072_13255"/>
<dbReference type="InterPro" id="IPR001216">
    <property type="entry name" value="P-phosphate_BS"/>
</dbReference>
<dbReference type="NCBIfam" id="NF007989">
    <property type="entry name" value="PRK10717.1"/>
    <property type="match status" value="1"/>
</dbReference>
<dbReference type="GO" id="GO:0016765">
    <property type="term" value="F:transferase activity, transferring alkyl or aryl (other than methyl) groups"/>
    <property type="evidence" value="ECO:0007669"/>
    <property type="project" value="UniProtKB-ARBA"/>
</dbReference>
<feature type="domain" description="Tryptophan synthase beta chain-like PALP" evidence="7">
    <location>
        <begin position="10"/>
        <end position="306"/>
    </location>
</feature>
<name>A0AAC8ZU44_9PROT</name>
<evidence type="ECO:0000259" key="7">
    <source>
        <dbReference type="Pfam" id="PF00291"/>
    </source>
</evidence>
<dbReference type="RefSeq" id="WP_045582161.1">
    <property type="nucleotide sequence ID" value="NZ_CP012401.1"/>
</dbReference>
<dbReference type="Pfam" id="PF00291">
    <property type="entry name" value="PALP"/>
    <property type="match status" value="1"/>
</dbReference>
<keyword evidence="2" id="KW-0028">Amino-acid biosynthesis</keyword>
<keyword evidence="3" id="KW-0808">Transferase</keyword>
<keyword evidence="9" id="KW-1185">Reference proteome</keyword>
<reference evidence="9" key="1">
    <citation type="submission" date="2015-08" db="EMBL/GenBank/DDBJ databases">
        <title>Complete Genome Sequence of Azospirillum thiophilum BV-S.</title>
        <authorList>
            <person name="Fomenkov A."/>
            <person name="Vincze T."/>
            <person name="Grabovich M."/>
            <person name="Dubinina G."/>
            <person name="Orlova M."/>
            <person name="Belousova E."/>
            <person name="Roberts R.J."/>
        </authorList>
    </citation>
    <scope>NUCLEOTIDE SEQUENCE [LARGE SCALE GENOMIC DNA]</scope>
    <source>
        <strain evidence="9">BV-S</strain>
    </source>
</reference>
<dbReference type="CDD" id="cd01561">
    <property type="entry name" value="CBS_like"/>
    <property type="match status" value="1"/>
</dbReference>
<evidence type="ECO:0000256" key="5">
    <source>
        <dbReference type="ARBA" id="ARBA00022946"/>
    </source>
</evidence>
<organism evidence="8 9">
    <name type="scientific">Azospirillum thiophilum</name>
    <dbReference type="NCBI Taxonomy" id="528244"/>
    <lineage>
        <taxon>Bacteria</taxon>
        <taxon>Pseudomonadati</taxon>
        <taxon>Pseudomonadota</taxon>
        <taxon>Alphaproteobacteria</taxon>
        <taxon>Rhodospirillales</taxon>
        <taxon>Azospirillaceae</taxon>
        <taxon>Azospirillum</taxon>
    </lineage>
</organism>
<evidence type="ECO:0000313" key="9">
    <source>
        <dbReference type="Proteomes" id="UP000069935"/>
    </source>
</evidence>
<proteinExistence type="predicted"/>
<evidence type="ECO:0000256" key="3">
    <source>
        <dbReference type="ARBA" id="ARBA00022679"/>
    </source>
</evidence>
<dbReference type="InterPro" id="IPR050214">
    <property type="entry name" value="Cys_Synth/Cystath_Beta-Synth"/>
</dbReference>
<dbReference type="GO" id="GO:0006535">
    <property type="term" value="P:cysteine biosynthetic process from serine"/>
    <property type="evidence" value="ECO:0007669"/>
    <property type="project" value="InterPro"/>
</dbReference>